<keyword evidence="3" id="KW-1185">Reference proteome</keyword>
<dbReference type="PANTHER" id="PTHR42760">
    <property type="entry name" value="SHORT-CHAIN DEHYDROGENASES/REDUCTASES FAMILY MEMBER"/>
    <property type="match status" value="1"/>
</dbReference>
<dbReference type="InterPro" id="IPR002347">
    <property type="entry name" value="SDR_fam"/>
</dbReference>
<dbReference type="SUPFAM" id="SSF51735">
    <property type="entry name" value="NAD(P)-binding Rossmann-fold domains"/>
    <property type="match status" value="1"/>
</dbReference>
<dbReference type="AlphaFoldDB" id="A0A4R1N9T3"/>
<dbReference type="OrthoDB" id="8653364at2"/>
<dbReference type="NCBIfam" id="NF005559">
    <property type="entry name" value="PRK07231.1"/>
    <property type="match status" value="1"/>
</dbReference>
<dbReference type="RefSeq" id="WP_132922314.1">
    <property type="nucleotide sequence ID" value="NZ_SJOI01000001.1"/>
</dbReference>
<evidence type="ECO:0000256" key="1">
    <source>
        <dbReference type="ARBA" id="ARBA00006484"/>
    </source>
</evidence>
<dbReference type="InterPro" id="IPR020904">
    <property type="entry name" value="Sc_DH/Rdtase_CS"/>
</dbReference>
<proteinExistence type="inferred from homology"/>
<comment type="similarity">
    <text evidence="1">Belongs to the short-chain dehydrogenases/reductases (SDR) family.</text>
</comment>
<dbReference type="InterPro" id="IPR036291">
    <property type="entry name" value="NAD(P)-bd_dom_sf"/>
</dbReference>
<dbReference type="Gene3D" id="3.40.50.720">
    <property type="entry name" value="NAD(P)-binding Rossmann-like Domain"/>
    <property type="match status" value="1"/>
</dbReference>
<organism evidence="2 3">
    <name type="scientific">Sodalis ligni</name>
    <dbReference type="NCBI Taxonomy" id="2697027"/>
    <lineage>
        <taxon>Bacteria</taxon>
        <taxon>Pseudomonadati</taxon>
        <taxon>Pseudomonadota</taxon>
        <taxon>Gammaproteobacteria</taxon>
        <taxon>Enterobacterales</taxon>
        <taxon>Bruguierivoracaceae</taxon>
        <taxon>Sodalis</taxon>
    </lineage>
</organism>
<dbReference type="GO" id="GO:0016616">
    <property type="term" value="F:oxidoreductase activity, acting on the CH-OH group of donors, NAD or NADP as acceptor"/>
    <property type="evidence" value="ECO:0007669"/>
    <property type="project" value="TreeGrafter"/>
</dbReference>
<gene>
    <name evidence="2" type="ORF">EZJ58_1519</name>
</gene>
<comment type="caution">
    <text evidence="2">The sequence shown here is derived from an EMBL/GenBank/DDBJ whole genome shotgun (WGS) entry which is preliminary data.</text>
</comment>
<evidence type="ECO:0000313" key="3">
    <source>
        <dbReference type="Proteomes" id="UP000294555"/>
    </source>
</evidence>
<reference evidence="2 3" key="1">
    <citation type="submission" date="2019-02" db="EMBL/GenBank/DDBJ databases">
        <title>Investigation of anaerobic lignin degradation for improved lignocellulosic biofuels.</title>
        <authorList>
            <person name="Deangelis K."/>
        </authorList>
    </citation>
    <scope>NUCLEOTIDE SEQUENCE [LARGE SCALE GENOMIC DNA]</scope>
    <source>
        <strain evidence="2 3">159R</strain>
    </source>
</reference>
<dbReference type="Proteomes" id="UP000294555">
    <property type="component" value="Unassembled WGS sequence"/>
</dbReference>
<dbReference type="PROSITE" id="PS00061">
    <property type="entry name" value="ADH_SHORT"/>
    <property type="match status" value="1"/>
</dbReference>
<sequence length="257" mass="28106">MRYFPGFRLDNKIAVVTGASKGLGETIAHSLAESGATVAIVARDKALLEQVARTAKEEYGGRMFPFQADLIDTHGFDRLVSRIEDEVGAIDILVNNAGTNIQQSATDVDEQTWDYLLDLNLKSVFFLSQAVGRRMLDARRPGRIINIASQIGEVGFYKRSAYAASKGGLVHMSKVMAIEWAEQGIRVNCVGPTFVDTPLLKIAFQDREIADEVMRRIPIKRLGRASEVATAVVYLASEGADLVTGHHLLVDGGWTAQ</sequence>
<name>A0A4R1N9T3_9GAMM</name>
<dbReference type="EMBL" id="SJOI01000001">
    <property type="protein sequence ID" value="TCL03447.1"/>
    <property type="molecule type" value="Genomic_DNA"/>
</dbReference>
<protein>
    <submittedName>
        <fullName evidence="2">2-deoxy-D-gluconate 3-dehydrogenase</fullName>
    </submittedName>
</protein>
<dbReference type="PRINTS" id="PR00081">
    <property type="entry name" value="GDHRDH"/>
</dbReference>
<accession>A0A4R1N9T3</accession>
<evidence type="ECO:0000313" key="2">
    <source>
        <dbReference type="EMBL" id="TCL03447.1"/>
    </source>
</evidence>
<dbReference type="FunFam" id="3.40.50.720:FF:000084">
    <property type="entry name" value="Short-chain dehydrogenase reductase"/>
    <property type="match status" value="1"/>
</dbReference>
<dbReference type="PRINTS" id="PR00080">
    <property type="entry name" value="SDRFAMILY"/>
</dbReference>
<dbReference type="Pfam" id="PF13561">
    <property type="entry name" value="adh_short_C2"/>
    <property type="match status" value="1"/>
</dbReference>